<feature type="compositionally biased region" description="Low complexity" evidence="1">
    <location>
        <begin position="84"/>
        <end position="104"/>
    </location>
</feature>
<dbReference type="PATRIC" id="fig|1806891.3.peg.428"/>
<sequence>MTSGVSGNSNQDPTLAAQLAQNTHKTTEATTGHETTKASKQGTQVENAAAGFEELIQETSTQGSSKKESTSATKKSSKSDKSSKTSSKTSVSSASSTVTAQAVKGPKGLSQNNYELPQLPEPETTQINGTVLKKGMGTLALLGLVMTLMAQAAGKSWEAAFSQQNQAIQAQVENAPAIGEAIKNQANSQAAATEAQAKQSMISGIVNLVGFAVSVGAGALSALKGASSSIKAAAFTKQTGTASTSATSKALTSATSSAQQTAATASTTAASSAGSAASKAAVNLTDDMATATSKATSTATKGGGIFGKVLNTPNWSEKISRGLNVAKVQGGRVTKFASKTLSSSMQMSQLMHGITAGIEGIVGGVMGSEIAHQQRQAGAFEAQSEMMKQMSSVYGQQAGQAGQLQEQAQQSFNSALQTLQNIADSHTQTSSAIFN</sequence>
<dbReference type="EMBL" id="CP014639">
    <property type="protein sequence ID" value="ANH78608.1"/>
    <property type="molecule type" value="Genomic_DNA"/>
</dbReference>
<dbReference type="InterPro" id="IPR006972">
    <property type="entry name" value="BipB-like_C"/>
</dbReference>
<dbReference type="KEGG" id="csaz:Cs308_0437"/>
<protein>
    <submittedName>
        <fullName evidence="3">Phage tail fiber protein</fullName>
    </submittedName>
</protein>
<dbReference type="AlphaFoldDB" id="A0A1A9HUE0"/>
<dbReference type="STRING" id="1806891.Cs308_0437"/>
<keyword evidence="4" id="KW-1185">Reference proteome</keyword>
<accession>A0A1A9HUE0</accession>
<dbReference type="Pfam" id="PF04888">
    <property type="entry name" value="SseC"/>
    <property type="match status" value="1"/>
</dbReference>
<evidence type="ECO:0000313" key="4">
    <source>
        <dbReference type="Proteomes" id="UP000078162"/>
    </source>
</evidence>
<dbReference type="Proteomes" id="UP000078162">
    <property type="component" value="Chromosome"/>
</dbReference>
<proteinExistence type="predicted"/>
<dbReference type="RefSeq" id="WP_066482015.1">
    <property type="nucleotide sequence ID" value="NZ_CP014639.1"/>
</dbReference>
<name>A0A1A9HUE0_9CHLA</name>
<feature type="compositionally biased region" description="Polar residues" evidence="1">
    <location>
        <begin position="1"/>
        <end position="13"/>
    </location>
</feature>
<feature type="domain" description="Translocator protein BipB-like C-terminal" evidence="2">
    <location>
        <begin position="142"/>
        <end position="431"/>
    </location>
</feature>
<reference evidence="3 4" key="1">
    <citation type="submission" date="2016-03" db="EMBL/GenBank/DDBJ databases">
        <title>Culture-independent genomics supports pathogen discovery for uncultivable bacteria within the genus Chlamydia.</title>
        <authorList>
            <person name="Taylor-Brown A."/>
            <person name="Bachmann N.L."/>
            <person name="Borel N."/>
            <person name="Polkinghorne A."/>
        </authorList>
    </citation>
    <scope>NUCLEOTIDE SEQUENCE [LARGE SCALE GENOMIC DNA]</scope>
    <source>
        <strain evidence="3 4">2742-308</strain>
    </source>
</reference>
<evidence type="ECO:0000256" key="1">
    <source>
        <dbReference type="SAM" id="MobiDB-lite"/>
    </source>
</evidence>
<feature type="region of interest" description="Disordered" evidence="1">
    <location>
        <begin position="1"/>
        <end position="122"/>
    </location>
</feature>
<dbReference type="OrthoDB" id="19220at2"/>
<organism evidence="3 4">
    <name type="scientific">Candidatus Chlamydia sanziniae</name>
    <dbReference type="NCBI Taxonomy" id="1806891"/>
    <lineage>
        <taxon>Bacteria</taxon>
        <taxon>Pseudomonadati</taxon>
        <taxon>Chlamydiota</taxon>
        <taxon>Chlamydiia</taxon>
        <taxon>Chlamydiales</taxon>
        <taxon>Chlamydiaceae</taxon>
        <taxon>Chlamydia/Chlamydophila group</taxon>
        <taxon>Chlamydia</taxon>
    </lineage>
</organism>
<evidence type="ECO:0000259" key="2">
    <source>
        <dbReference type="Pfam" id="PF04888"/>
    </source>
</evidence>
<gene>
    <name evidence="3" type="ORF">Cs308_0437</name>
</gene>
<evidence type="ECO:0000313" key="3">
    <source>
        <dbReference type="EMBL" id="ANH78608.1"/>
    </source>
</evidence>